<dbReference type="PROSITE" id="PS50943">
    <property type="entry name" value="HTH_CROC1"/>
    <property type="match status" value="1"/>
</dbReference>
<dbReference type="InterPro" id="IPR010982">
    <property type="entry name" value="Lambda_DNA-bd_dom_sf"/>
</dbReference>
<name>A0A3M8P4B8_9BACL</name>
<protein>
    <submittedName>
        <fullName evidence="2">Helix-turn-helix domain-containing protein</fullName>
    </submittedName>
</protein>
<dbReference type="AlphaFoldDB" id="A0A3M8P4B8"/>
<dbReference type="SUPFAM" id="SSF48452">
    <property type="entry name" value="TPR-like"/>
    <property type="match status" value="1"/>
</dbReference>
<dbReference type="SUPFAM" id="SSF47413">
    <property type="entry name" value="lambda repressor-like DNA-binding domains"/>
    <property type="match status" value="1"/>
</dbReference>
<comment type="caution">
    <text evidence="2">The sequence shown here is derived from an EMBL/GenBank/DDBJ whole genome shotgun (WGS) entry which is preliminary data.</text>
</comment>
<proteinExistence type="predicted"/>
<evidence type="ECO:0000259" key="1">
    <source>
        <dbReference type="PROSITE" id="PS50943"/>
    </source>
</evidence>
<sequence length="435" mass="51311">MDIGLRLKYHRVKRRKSLEETARNILTPRELKKIEAGEKEPSLQVLEALCKKLEIPLAPKDNPVGKVLVKNFKSALLHPQNKGKIMEQYADIHNHPLLHIDENIELEYSIQQIRYFIITGDLESAEEKIKEMERFKEFMDQEQFYLFHKYLGNYHYILNDYETALNTYLLAEKIAPSHLASTEMGDLYYSIGISSSQCWETDRAYKYTKMALKIYQQEFIPKRIVECHSNIALSEFQFGNFKSAIEHYRNAYTIGSKLENDILKFTTEYNYAYTYFLLQEYDIALIHLESSLQHIPPEYIADILLSYTALIKCNLEMERINEAKEWIEKGIELKESNNLNMDSLNSDEFKELYCEFICLVHLVNEEYDEYEKVVTGQLLPSLEANNHFHELAYHYGHVGNVYSQQKKFEKAANCWNKSRQAYRNLINYKMRSGVR</sequence>
<evidence type="ECO:0000313" key="3">
    <source>
        <dbReference type="Proteomes" id="UP000275473"/>
    </source>
</evidence>
<organism evidence="2 3">
    <name type="scientific">Planococcus salinus</name>
    <dbReference type="NCBI Taxonomy" id="1848460"/>
    <lineage>
        <taxon>Bacteria</taxon>
        <taxon>Bacillati</taxon>
        <taxon>Bacillota</taxon>
        <taxon>Bacilli</taxon>
        <taxon>Bacillales</taxon>
        <taxon>Caryophanaceae</taxon>
        <taxon>Planococcus</taxon>
    </lineage>
</organism>
<accession>A0A3M8P4B8</accession>
<reference evidence="2 3" key="1">
    <citation type="journal article" date="2018" name="Int. J. Syst. Evol. Microbiol.">
        <title>Planococcus salinus sp. nov., a moderately halophilic bacterium isolated from a saline-alkali soil.</title>
        <authorList>
            <person name="Gan L."/>
        </authorList>
    </citation>
    <scope>NUCLEOTIDE SEQUENCE [LARGE SCALE GENOMIC DNA]</scope>
    <source>
        <strain evidence="2 3">LCB217</strain>
    </source>
</reference>
<dbReference type="InterPro" id="IPR019734">
    <property type="entry name" value="TPR_rpt"/>
</dbReference>
<keyword evidence="3" id="KW-1185">Reference proteome</keyword>
<dbReference type="Gene3D" id="1.25.40.10">
    <property type="entry name" value="Tetratricopeptide repeat domain"/>
    <property type="match status" value="1"/>
</dbReference>
<dbReference type="SMART" id="SM00530">
    <property type="entry name" value="HTH_XRE"/>
    <property type="match status" value="1"/>
</dbReference>
<dbReference type="InterPro" id="IPR011990">
    <property type="entry name" value="TPR-like_helical_dom_sf"/>
</dbReference>
<dbReference type="InterPro" id="IPR001387">
    <property type="entry name" value="Cro/C1-type_HTH"/>
</dbReference>
<dbReference type="Pfam" id="PF01381">
    <property type="entry name" value="HTH_3"/>
    <property type="match status" value="1"/>
</dbReference>
<dbReference type="EMBL" id="RIAX01000020">
    <property type="protein sequence ID" value="RNF38210.1"/>
    <property type="molecule type" value="Genomic_DNA"/>
</dbReference>
<dbReference type="SMART" id="SM00028">
    <property type="entry name" value="TPR"/>
    <property type="match status" value="6"/>
</dbReference>
<evidence type="ECO:0000313" key="2">
    <source>
        <dbReference type="EMBL" id="RNF38210.1"/>
    </source>
</evidence>
<dbReference type="Proteomes" id="UP000275473">
    <property type="component" value="Unassembled WGS sequence"/>
</dbReference>
<dbReference type="RefSeq" id="WP_123166620.1">
    <property type="nucleotide sequence ID" value="NZ_RIAX01000020.1"/>
</dbReference>
<feature type="domain" description="HTH cro/C1-type" evidence="1">
    <location>
        <begin position="7"/>
        <end position="60"/>
    </location>
</feature>
<dbReference type="CDD" id="cd00093">
    <property type="entry name" value="HTH_XRE"/>
    <property type="match status" value="1"/>
</dbReference>
<dbReference type="OrthoDB" id="252257at2"/>
<dbReference type="Gene3D" id="1.10.260.40">
    <property type="entry name" value="lambda repressor-like DNA-binding domains"/>
    <property type="match status" value="1"/>
</dbReference>
<gene>
    <name evidence="2" type="ORF">EEX84_15810</name>
</gene>
<dbReference type="GO" id="GO:0003677">
    <property type="term" value="F:DNA binding"/>
    <property type="evidence" value="ECO:0007669"/>
    <property type="project" value="InterPro"/>
</dbReference>